<evidence type="ECO:0008006" key="4">
    <source>
        <dbReference type="Google" id="ProtNLM"/>
    </source>
</evidence>
<sequence>MRTRTWMTAAAVGTLLPLSASATATAAEDAATGAEGATSEWSVGHGTASASGLIRLVDGKSAIEGEIRNTGSECYSLVIQPMIGVWPGPLTKLATNCGSGSAPVYREYTGTPLVKVCQGTGTTFSDCGPAQRLPAGATAPQGYVFEASWLASAESKASCESQGKKGVSEGRWSAYLCREEYRGGADIPLLQQVLYVKK</sequence>
<accession>A0ABY9UBX7</accession>
<feature type="signal peptide" evidence="1">
    <location>
        <begin position="1"/>
        <end position="26"/>
    </location>
</feature>
<feature type="chain" id="PRO_5046055749" description="Secreted protein" evidence="1">
    <location>
        <begin position="27"/>
        <end position="198"/>
    </location>
</feature>
<dbReference type="Proteomes" id="UP001249394">
    <property type="component" value="Chromosome"/>
</dbReference>
<protein>
    <recommendedName>
        <fullName evidence="4">Secreted protein</fullName>
    </recommendedName>
</protein>
<gene>
    <name evidence="2" type="ORF">RI060_22475</name>
</gene>
<keyword evidence="1" id="KW-0732">Signal</keyword>
<reference evidence="2 3" key="1">
    <citation type="submission" date="2023-09" db="EMBL/GenBank/DDBJ databases">
        <title>The genome sequence of Streptomyces anthocyanicus.</title>
        <authorList>
            <person name="Mo P."/>
        </authorList>
    </citation>
    <scope>NUCLEOTIDE SEQUENCE [LARGE SCALE GENOMIC DNA]</scope>
    <source>
        <strain evidence="2 3">JCM 4387</strain>
    </source>
</reference>
<evidence type="ECO:0000256" key="1">
    <source>
        <dbReference type="SAM" id="SignalP"/>
    </source>
</evidence>
<organism evidence="2 3">
    <name type="scientific">Streptomyces violaceus</name>
    <name type="common">Streptomyces venezuelae</name>
    <dbReference type="NCBI Taxonomy" id="1936"/>
    <lineage>
        <taxon>Bacteria</taxon>
        <taxon>Bacillati</taxon>
        <taxon>Actinomycetota</taxon>
        <taxon>Actinomycetes</taxon>
        <taxon>Kitasatosporales</taxon>
        <taxon>Streptomycetaceae</taxon>
        <taxon>Streptomyces</taxon>
    </lineage>
</organism>
<keyword evidence="3" id="KW-1185">Reference proteome</keyword>
<name>A0ABY9UBX7_STRVL</name>
<dbReference type="EMBL" id="CP134213">
    <property type="protein sequence ID" value="WND19939.1"/>
    <property type="molecule type" value="Genomic_DNA"/>
</dbReference>
<evidence type="ECO:0000313" key="2">
    <source>
        <dbReference type="EMBL" id="WND19939.1"/>
    </source>
</evidence>
<proteinExistence type="predicted"/>
<evidence type="ECO:0000313" key="3">
    <source>
        <dbReference type="Proteomes" id="UP001249394"/>
    </source>
</evidence>